<reference evidence="2 3" key="1">
    <citation type="submission" date="2019-03" db="EMBL/GenBank/DDBJ databases">
        <title>Bradyrhizobium diversity isolated from nodules of Chamaecrista fasciculata.</title>
        <authorList>
            <person name="Klepa M.S."/>
            <person name="Urquiaga M.O."/>
            <person name="Hungria M."/>
            <person name="Delamuta J.R."/>
        </authorList>
    </citation>
    <scope>NUCLEOTIDE SEQUENCE [LARGE SCALE GENOMIC DNA]</scope>
    <source>
        <strain evidence="2 3">CNPSo 3448</strain>
    </source>
</reference>
<sequence>MPARQYKFVSPRVIRGNRGDLLSRWGILSAVAMMTKRPIDVFCSRQSHLPPIPATSIPYGPVYNLFPPLSGWRSLAKADVALWTGGLDLQDDSSLAKLCHTWLVFFIYRLLGLKIVCVCQGAGPLESRVGRFLARAVLNQTKVFMARDKGTFDLVFSLRSRAKLIRSHDGIFLPGFEPLQHPTSKVFADLEKASKEHRGPLIAINMRLWFHFTGGFLPYQFAKASFRERADERMSAFADAFVTLIGRLRAEMDARVVLVSMYEPGIEEWEDDATWLGRLKASFANDPAVILCEDDLSIPEFTTLMNGFDLVIGTRLHSTLAALRQGVRAIHLSYTLKGKDIFDSLGLAEFAFDLNGFIEAPEAVFELARATIDQEELPARIAAITANAIAENLQVLDQALAEACTAKMASGGQRSPGNPRSS</sequence>
<dbReference type="EMBL" id="SPQT01000006">
    <property type="protein sequence ID" value="TFV47994.1"/>
    <property type="molecule type" value="Genomic_DNA"/>
</dbReference>
<evidence type="ECO:0000313" key="3">
    <source>
        <dbReference type="Proteomes" id="UP000297966"/>
    </source>
</evidence>
<name>A0A4Y9LYN7_9BRAD</name>
<protein>
    <recommendedName>
        <fullName evidence="1">Polysaccharide pyruvyl transferase domain-containing protein</fullName>
    </recommendedName>
</protein>
<accession>A0A4Y9LYN7</accession>
<evidence type="ECO:0000313" key="2">
    <source>
        <dbReference type="EMBL" id="TFV47994.1"/>
    </source>
</evidence>
<evidence type="ECO:0000259" key="1">
    <source>
        <dbReference type="Pfam" id="PF04230"/>
    </source>
</evidence>
<dbReference type="Pfam" id="PF04230">
    <property type="entry name" value="PS_pyruv_trans"/>
    <property type="match status" value="1"/>
</dbReference>
<proteinExistence type="predicted"/>
<gene>
    <name evidence="2" type="ORF">E4K65_14325</name>
</gene>
<dbReference type="InterPro" id="IPR007345">
    <property type="entry name" value="Polysacch_pyruvyl_Trfase"/>
</dbReference>
<feature type="domain" description="Polysaccharide pyruvyl transferase" evidence="1">
    <location>
        <begin position="48"/>
        <end position="334"/>
    </location>
</feature>
<dbReference type="OrthoDB" id="1814359at2"/>
<keyword evidence="3" id="KW-1185">Reference proteome</keyword>
<dbReference type="AlphaFoldDB" id="A0A4Y9LYN7"/>
<organism evidence="2 3">
    <name type="scientific">Bradyrhizobium niftali</name>
    <dbReference type="NCBI Taxonomy" id="2560055"/>
    <lineage>
        <taxon>Bacteria</taxon>
        <taxon>Pseudomonadati</taxon>
        <taxon>Pseudomonadota</taxon>
        <taxon>Alphaproteobacteria</taxon>
        <taxon>Hyphomicrobiales</taxon>
        <taxon>Nitrobacteraceae</taxon>
        <taxon>Bradyrhizobium</taxon>
    </lineage>
</organism>
<dbReference type="Proteomes" id="UP000297966">
    <property type="component" value="Unassembled WGS sequence"/>
</dbReference>
<comment type="caution">
    <text evidence="2">The sequence shown here is derived from an EMBL/GenBank/DDBJ whole genome shotgun (WGS) entry which is preliminary data.</text>
</comment>
<dbReference type="PANTHER" id="PTHR36836:SF1">
    <property type="entry name" value="COLANIC ACID BIOSYNTHESIS PROTEIN WCAK"/>
    <property type="match status" value="1"/>
</dbReference>
<dbReference type="PANTHER" id="PTHR36836">
    <property type="entry name" value="COLANIC ACID BIOSYNTHESIS PROTEIN WCAK"/>
    <property type="match status" value="1"/>
</dbReference>